<sequence length="67" mass="7896">MKRFTRMLSLMLVGVLLLRGLVVVLSEFSQTSKIGRIFWNCREPLRRLNLNKKTVKNPDFTRLLTVF</sequence>
<proteinExistence type="predicted"/>
<evidence type="ECO:0000313" key="1">
    <source>
        <dbReference type="EMBL" id="RCX21600.1"/>
    </source>
</evidence>
<dbReference type="AlphaFoldDB" id="A0A369BJ25"/>
<accession>A0A369BJ25</accession>
<organism evidence="1 2">
    <name type="scientific">Fontibacillus phaseoli</name>
    <dbReference type="NCBI Taxonomy" id="1416533"/>
    <lineage>
        <taxon>Bacteria</taxon>
        <taxon>Bacillati</taxon>
        <taxon>Bacillota</taxon>
        <taxon>Bacilli</taxon>
        <taxon>Bacillales</taxon>
        <taxon>Paenibacillaceae</taxon>
        <taxon>Fontibacillus</taxon>
    </lineage>
</organism>
<gene>
    <name evidence="1" type="ORF">DFP94_102354</name>
</gene>
<keyword evidence="2" id="KW-1185">Reference proteome</keyword>
<reference evidence="1 2" key="1">
    <citation type="submission" date="2018-07" db="EMBL/GenBank/DDBJ databases">
        <title>Genomic Encyclopedia of Type Strains, Phase III (KMG-III): the genomes of soil and plant-associated and newly described type strains.</title>
        <authorList>
            <person name="Whitman W."/>
        </authorList>
    </citation>
    <scope>NUCLEOTIDE SEQUENCE [LARGE SCALE GENOMIC DNA]</scope>
    <source>
        <strain evidence="1 2">CECT 8333</strain>
    </source>
</reference>
<dbReference type="Proteomes" id="UP000253090">
    <property type="component" value="Unassembled WGS sequence"/>
</dbReference>
<name>A0A369BJ25_9BACL</name>
<evidence type="ECO:0000313" key="2">
    <source>
        <dbReference type="Proteomes" id="UP000253090"/>
    </source>
</evidence>
<comment type="caution">
    <text evidence="1">The sequence shown here is derived from an EMBL/GenBank/DDBJ whole genome shotgun (WGS) entry which is preliminary data.</text>
</comment>
<dbReference type="EMBL" id="QPJW01000002">
    <property type="protein sequence ID" value="RCX21600.1"/>
    <property type="molecule type" value="Genomic_DNA"/>
</dbReference>
<protein>
    <submittedName>
        <fullName evidence="1">Uncharacterized protein</fullName>
    </submittedName>
</protein>